<dbReference type="NCBIfam" id="TIGR00634">
    <property type="entry name" value="recN"/>
    <property type="match status" value="1"/>
</dbReference>
<name>A0A7C3RH80_DICTH</name>
<evidence type="ECO:0000256" key="5">
    <source>
        <dbReference type="ARBA" id="ARBA00022763"/>
    </source>
</evidence>
<dbReference type="PANTHER" id="PTHR11059:SF0">
    <property type="entry name" value="DNA REPAIR PROTEIN RECN"/>
    <property type="match status" value="1"/>
</dbReference>
<feature type="coiled-coil region" evidence="10">
    <location>
        <begin position="322"/>
        <end position="373"/>
    </location>
</feature>
<keyword evidence="4" id="KW-0547">Nucleotide-binding</keyword>
<dbReference type="SUPFAM" id="SSF52540">
    <property type="entry name" value="P-loop containing nucleoside triphosphate hydrolases"/>
    <property type="match status" value="1"/>
</dbReference>
<gene>
    <name evidence="12" type="primary">recN</name>
    <name evidence="12" type="ORF">ENW00_01345</name>
</gene>
<evidence type="ECO:0000256" key="4">
    <source>
        <dbReference type="ARBA" id="ARBA00022741"/>
    </source>
</evidence>
<dbReference type="InterPro" id="IPR004604">
    <property type="entry name" value="DNA_recomb/repair_RecN"/>
</dbReference>
<evidence type="ECO:0000256" key="7">
    <source>
        <dbReference type="ARBA" id="ARBA00023204"/>
    </source>
</evidence>
<dbReference type="CDD" id="cd03241">
    <property type="entry name" value="ABC_RecN"/>
    <property type="match status" value="2"/>
</dbReference>
<keyword evidence="10" id="KW-0175">Coiled coil</keyword>
<feature type="domain" description="RecF/RecN/SMC N-terminal" evidence="11">
    <location>
        <begin position="4"/>
        <end position="517"/>
    </location>
</feature>
<reference evidence="12" key="1">
    <citation type="journal article" date="2020" name="mSystems">
        <title>Genome- and Community-Level Interaction Insights into Carbon Utilization and Element Cycling Functions of Hydrothermarchaeota in Hydrothermal Sediment.</title>
        <authorList>
            <person name="Zhou Z."/>
            <person name="Liu Y."/>
            <person name="Xu W."/>
            <person name="Pan J."/>
            <person name="Luo Z.H."/>
            <person name="Li M."/>
        </authorList>
    </citation>
    <scope>NUCLEOTIDE SEQUENCE [LARGE SCALE GENOMIC DNA]</scope>
    <source>
        <strain evidence="12">SpSt-81</strain>
    </source>
</reference>
<dbReference type="AlphaFoldDB" id="A0A7C3RH80"/>
<keyword evidence="7 9" id="KW-0234">DNA repair</keyword>
<keyword evidence="5 9" id="KW-0227">DNA damage</keyword>
<dbReference type="EMBL" id="DTIN01000009">
    <property type="protein sequence ID" value="HFX12798.1"/>
    <property type="molecule type" value="Genomic_DNA"/>
</dbReference>
<dbReference type="PIRSF" id="PIRSF003128">
    <property type="entry name" value="RecN"/>
    <property type="match status" value="1"/>
</dbReference>
<evidence type="ECO:0000256" key="2">
    <source>
        <dbReference type="ARBA" id="ARBA00009441"/>
    </source>
</evidence>
<evidence type="ECO:0000256" key="10">
    <source>
        <dbReference type="SAM" id="Coils"/>
    </source>
</evidence>
<dbReference type="PANTHER" id="PTHR11059">
    <property type="entry name" value="DNA REPAIR PROTEIN RECN"/>
    <property type="match status" value="1"/>
</dbReference>
<dbReference type="Pfam" id="PF02463">
    <property type="entry name" value="SMC_N"/>
    <property type="match status" value="1"/>
</dbReference>
<dbReference type="GO" id="GO:0006310">
    <property type="term" value="P:DNA recombination"/>
    <property type="evidence" value="ECO:0007669"/>
    <property type="project" value="InterPro"/>
</dbReference>
<sequence length="584" mass="67033">MLFALRVKDFAIIDELTLDFHDGLNVITGETGAGKSLLVDALAFLLGERASTDIIRTGSNRSLVEAMFAMNEEAERLLDEWEIPKEKDGTLLVSRELNKNGRSKCRVNGELVTVGMLERLLSNILEIHGQHEHQKILHKDFQLEVFDLLGGDSLIKQKGKVKELFSRLKGLYSEREEIYAKEKERQQRIDLLSFQIEEIEKANLRIGEEGELLEQRQKLQNFEKIRYGIEDAIKYLYENNEGYSAFELIGEGLNSIKALSSIDENISGILELLENAKLYLSEAVDNLMRYKDNLEIDPNDLEYIEERLYRISQLKRKYGKNIEEILDYKEKAKEELNTLSNMEAHLENIEKEIKELEEKLLYESEVLSQMRKEIVDNFVRKVENELKDLGMEHARFSVDFQEPTGGFIFINGVKVGEKGREVVEFMLSPNPGEAFKPLRHIASGGELSRIMLALKTILNEVDNTPVLVFDEIDTGIGGETAYLLAQKLWNISKKRQVFCVTHLPQIAAWADYHFHVEKKIINDQTRIRVSMLEDKIRVMEISRMLGGSIVSEVSQQHAKELLVKASELKNREKLREIGGGMKVE</sequence>
<dbReference type="GO" id="GO:0009432">
    <property type="term" value="P:SOS response"/>
    <property type="evidence" value="ECO:0007669"/>
    <property type="project" value="TreeGrafter"/>
</dbReference>
<dbReference type="GO" id="GO:0006281">
    <property type="term" value="P:DNA repair"/>
    <property type="evidence" value="ECO:0007669"/>
    <property type="project" value="UniProtKB-KW"/>
</dbReference>
<organism evidence="12">
    <name type="scientific">Dictyoglomus thermophilum</name>
    <dbReference type="NCBI Taxonomy" id="14"/>
    <lineage>
        <taxon>Bacteria</taxon>
        <taxon>Pseudomonadati</taxon>
        <taxon>Dictyoglomota</taxon>
        <taxon>Dictyoglomia</taxon>
        <taxon>Dictyoglomales</taxon>
        <taxon>Dictyoglomaceae</taxon>
        <taxon>Dictyoglomus</taxon>
    </lineage>
</organism>
<dbReference type="FunFam" id="3.40.50.300:FF:000319">
    <property type="entry name" value="DNA repair protein RecN"/>
    <property type="match status" value="1"/>
</dbReference>
<comment type="caution">
    <text evidence="12">The sequence shown here is derived from an EMBL/GenBank/DDBJ whole genome shotgun (WGS) entry which is preliminary data.</text>
</comment>
<evidence type="ECO:0000256" key="8">
    <source>
        <dbReference type="ARBA" id="ARBA00033408"/>
    </source>
</evidence>
<dbReference type="GO" id="GO:0005524">
    <property type="term" value="F:ATP binding"/>
    <property type="evidence" value="ECO:0007669"/>
    <property type="project" value="UniProtKB-KW"/>
</dbReference>
<accession>A0A7C3RH80</accession>
<dbReference type="InterPro" id="IPR003395">
    <property type="entry name" value="RecF/RecN/SMC_N"/>
</dbReference>
<dbReference type="InterPro" id="IPR027417">
    <property type="entry name" value="P-loop_NTPase"/>
</dbReference>
<evidence type="ECO:0000256" key="1">
    <source>
        <dbReference type="ARBA" id="ARBA00003618"/>
    </source>
</evidence>
<proteinExistence type="inferred from homology"/>
<dbReference type="GO" id="GO:0043590">
    <property type="term" value="C:bacterial nucleoid"/>
    <property type="evidence" value="ECO:0007669"/>
    <property type="project" value="TreeGrafter"/>
</dbReference>
<dbReference type="Gene3D" id="3.40.50.300">
    <property type="entry name" value="P-loop containing nucleotide triphosphate hydrolases"/>
    <property type="match status" value="2"/>
</dbReference>
<dbReference type="FunFam" id="3.40.50.300:FF:000356">
    <property type="entry name" value="DNA repair protein RecN"/>
    <property type="match status" value="1"/>
</dbReference>
<comment type="similarity">
    <text evidence="2 9">Belongs to the RecN family.</text>
</comment>
<evidence type="ECO:0000256" key="3">
    <source>
        <dbReference type="ARBA" id="ARBA00021315"/>
    </source>
</evidence>
<evidence type="ECO:0000259" key="11">
    <source>
        <dbReference type="Pfam" id="PF02463"/>
    </source>
</evidence>
<comment type="function">
    <text evidence="1 9">May be involved in recombinational repair of damaged DNA.</text>
</comment>
<keyword evidence="6" id="KW-0067">ATP-binding</keyword>
<evidence type="ECO:0000256" key="9">
    <source>
        <dbReference type="PIRNR" id="PIRNR003128"/>
    </source>
</evidence>
<protein>
    <recommendedName>
        <fullName evidence="3 9">DNA repair protein RecN</fullName>
    </recommendedName>
    <alternativeName>
        <fullName evidence="8 9">Recombination protein N</fullName>
    </alternativeName>
</protein>
<evidence type="ECO:0000313" key="12">
    <source>
        <dbReference type="EMBL" id="HFX12798.1"/>
    </source>
</evidence>
<evidence type="ECO:0000256" key="6">
    <source>
        <dbReference type="ARBA" id="ARBA00022840"/>
    </source>
</evidence>